<dbReference type="Gene3D" id="3.40.640.10">
    <property type="entry name" value="Type I PLP-dependent aspartate aminotransferase-like (Major domain)"/>
    <property type="match status" value="1"/>
</dbReference>
<dbReference type="InterPro" id="IPR015421">
    <property type="entry name" value="PyrdxlP-dep_Trfase_major"/>
</dbReference>
<dbReference type="PIRSF" id="PIRSF000521">
    <property type="entry name" value="Transaminase_4ab_Lys_Orn"/>
    <property type="match status" value="1"/>
</dbReference>
<dbReference type="EMBL" id="CAICTM010000009">
    <property type="protein sequence ID" value="CAB9496787.1"/>
    <property type="molecule type" value="Genomic_DNA"/>
</dbReference>
<sequence length="510" mass="55895">MSTLSPLVPFLGSILVSVILLKQEQSEKPEQQKKRTMTRNAVSMTKEAVMKLRRKYFSKSVSISYANSGPLMIVQGRGSHLIDENGVAYLDTRNNVAHCGHSHPRVVKAVQDQVAQLNTNTRYLHPNVATLGQRLSNLFPDPLEIVFFVNSGSEANDLALRLARACTGSKNTIVVDGSYHGHTMTVLEVSPYKYEQGGEFDLQPPKMGLKFQSPGRHIWKVPAPDIYRGPHRDIRTAGREYAKTVEEACHFYQKECGEKVGAFLLEGGMSTPGAILSPPGYLAHSVKAVRDAGGVFIADEVQSGFGRFGTSFWAFQHQHPGHEEEVVVPDIVTMGKPFGNGMPLAAVVTTRAVAEAFETNAHIEYFNTFGGNPVCAAAGLAVLDTIEAEKLQQKAVQVGGYLQDKFMALQQHLEIIGDVRGSGFFIGVELVRDRTTLEAATEETSYICSVLKEKYKILTSIDGIFENVLMIKPPMVFSKADADYFVESFEGAVGDMKAAGDVRSMEKTPT</sequence>
<evidence type="ECO:0000256" key="2">
    <source>
        <dbReference type="ARBA" id="ARBA00022898"/>
    </source>
</evidence>
<organism evidence="5 6">
    <name type="scientific">Seminavis robusta</name>
    <dbReference type="NCBI Taxonomy" id="568900"/>
    <lineage>
        <taxon>Eukaryota</taxon>
        <taxon>Sar</taxon>
        <taxon>Stramenopiles</taxon>
        <taxon>Ochrophyta</taxon>
        <taxon>Bacillariophyta</taxon>
        <taxon>Bacillariophyceae</taxon>
        <taxon>Bacillariophycidae</taxon>
        <taxon>Naviculales</taxon>
        <taxon>Naviculaceae</taxon>
        <taxon>Seminavis</taxon>
    </lineage>
</organism>
<dbReference type="InterPro" id="IPR005814">
    <property type="entry name" value="Aminotrans_3"/>
</dbReference>
<dbReference type="SUPFAM" id="SSF53383">
    <property type="entry name" value="PLP-dependent transferases"/>
    <property type="match status" value="1"/>
</dbReference>
<name>A0A9N8D5D9_9STRA</name>
<protein>
    <submittedName>
        <fullName evidence="5">Phosphohydroxy-L-lysine phospho-lyase</fullName>
    </submittedName>
</protein>
<keyword evidence="4" id="KW-0732">Signal</keyword>
<dbReference type="Pfam" id="PF00202">
    <property type="entry name" value="Aminotran_3"/>
    <property type="match status" value="1"/>
</dbReference>
<evidence type="ECO:0000256" key="4">
    <source>
        <dbReference type="SAM" id="SignalP"/>
    </source>
</evidence>
<proteinExistence type="inferred from homology"/>
<dbReference type="Proteomes" id="UP001153069">
    <property type="component" value="Unassembled WGS sequence"/>
</dbReference>
<dbReference type="GO" id="GO:0008483">
    <property type="term" value="F:transaminase activity"/>
    <property type="evidence" value="ECO:0007669"/>
    <property type="project" value="InterPro"/>
</dbReference>
<dbReference type="Gene3D" id="3.90.1150.10">
    <property type="entry name" value="Aspartate Aminotransferase, domain 1"/>
    <property type="match status" value="1"/>
</dbReference>
<evidence type="ECO:0000313" key="5">
    <source>
        <dbReference type="EMBL" id="CAB9496787.1"/>
    </source>
</evidence>
<dbReference type="PANTHER" id="PTHR45688">
    <property type="match status" value="1"/>
</dbReference>
<dbReference type="OrthoDB" id="425114at2759"/>
<dbReference type="InterPro" id="IPR015422">
    <property type="entry name" value="PyrdxlP-dep_Trfase_small"/>
</dbReference>
<evidence type="ECO:0000256" key="1">
    <source>
        <dbReference type="ARBA" id="ARBA00008954"/>
    </source>
</evidence>
<comment type="caution">
    <text evidence="5">The sequence shown here is derived from an EMBL/GenBank/DDBJ whole genome shotgun (WGS) entry which is preliminary data.</text>
</comment>
<comment type="similarity">
    <text evidence="1 3">Belongs to the class-III pyridoxal-phosphate-dependent aminotransferase family.</text>
</comment>
<evidence type="ECO:0000256" key="3">
    <source>
        <dbReference type="RuleBase" id="RU003560"/>
    </source>
</evidence>
<feature type="chain" id="PRO_5040128872" evidence="4">
    <location>
        <begin position="27"/>
        <end position="510"/>
    </location>
</feature>
<dbReference type="AlphaFoldDB" id="A0A9N8D5D9"/>
<keyword evidence="2 3" id="KW-0663">Pyridoxal phosphate</keyword>
<dbReference type="GO" id="GO:0005739">
    <property type="term" value="C:mitochondrion"/>
    <property type="evidence" value="ECO:0007669"/>
    <property type="project" value="TreeGrafter"/>
</dbReference>
<accession>A0A9N8D5D9</accession>
<dbReference type="PANTHER" id="PTHR45688:SF13">
    <property type="entry name" value="ALANINE--GLYOXYLATE AMINOTRANSFERASE 2-LIKE"/>
    <property type="match status" value="1"/>
</dbReference>
<evidence type="ECO:0000313" key="6">
    <source>
        <dbReference type="Proteomes" id="UP001153069"/>
    </source>
</evidence>
<gene>
    <name evidence="5" type="ORF">SEMRO_9_G007530.1</name>
</gene>
<feature type="signal peptide" evidence="4">
    <location>
        <begin position="1"/>
        <end position="26"/>
    </location>
</feature>
<dbReference type="GO" id="GO:0030170">
    <property type="term" value="F:pyridoxal phosphate binding"/>
    <property type="evidence" value="ECO:0007669"/>
    <property type="project" value="InterPro"/>
</dbReference>
<dbReference type="CDD" id="cd00610">
    <property type="entry name" value="OAT_like"/>
    <property type="match status" value="1"/>
</dbReference>
<keyword evidence="6" id="KW-1185">Reference proteome</keyword>
<reference evidence="5" key="1">
    <citation type="submission" date="2020-06" db="EMBL/GenBank/DDBJ databases">
        <authorList>
            <consortium name="Plant Systems Biology data submission"/>
        </authorList>
    </citation>
    <scope>NUCLEOTIDE SEQUENCE</scope>
    <source>
        <strain evidence="5">D6</strain>
    </source>
</reference>
<dbReference type="InterPro" id="IPR015424">
    <property type="entry name" value="PyrdxlP-dep_Trfase"/>
</dbReference>